<sequence length="108" mass="11904">MRVLIAWESSAWVLALAYAAVFLLALVEYGRPPVVAAVERDGLWFGTEYLPWDDVEAVTVTPERAEVRVRSAEKAVRRSVKVDPARFAEAVQAYARVDVVGVTRGTGL</sequence>
<proteinExistence type="predicted"/>
<dbReference type="AlphaFoldDB" id="A0A939T7Y3"/>
<evidence type="ECO:0000313" key="1">
    <source>
        <dbReference type="EMBL" id="MBO2452514.1"/>
    </source>
</evidence>
<dbReference type="Proteomes" id="UP000669179">
    <property type="component" value="Unassembled WGS sequence"/>
</dbReference>
<reference evidence="1" key="1">
    <citation type="submission" date="2021-03" db="EMBL/GenBank/DDBJ databases">
        <authorList>
            <person name="Kanchanasin P."/>
            <person name="Saeng-In P."/>
            <person name="Phongsopitanun W."/>
            <person name="Yuki M."/>
            <person name="Kudo T."/>
            <person name="Ohkuma M."/>
            <person name="Tanasupawat S."/>
        </authorList>
    </citation>
    <scope>NUCLEOTIDE SEQUENCE</scope>
    <source>
        <strain evidence="1">GKU 128</strain>
    </source>
</reference>
<accession>A0A939T7Y3</accession>
<dbReference type="EMBL" id="JAGEOJ010000016">
    <property type="protein sequence ID" value="MBO2452514.1"/>
    <property type="molecule type" value="Genomic_DNA"/>
</dbReference>
<organism evidence="1 2">
    <name type="scientific">Actinomadura barringtoniae</name>
    <dbReference type="NCBI Taxonomy" id="1427535"/>
    <lineage>
        <taxon>Bacteria</taxon>
        <taxon>Bacillati</taxon>
        <taxon>Actinomycetota</taxon>
        <taxon>Actinomycetes</taxon>
        <taxon>Streptosporangiales</taxon>
        <taxon>Thermomonosporaceae</taxon>
        <taxon>Actinomadura</taxon>
    </lineage>
</organism>
<gene>
    <name evidence="1" type="ORF">J4573_35860</name>
</gene>
<comment type="caution">
    <text evidence="1">The sequence shown here is derived from an EMBL/GenBank/DDBJ whole genome shotgun (WGS) entry which is preliminary data.</text>
</comment>
<protein>
    <submittedName>
        <fullName evidence="1">Uncharacterized protein</fullName>
    </submittedName>
</protein>
<name>A0A939T7Y3_9ACTN</name>
<dbReference type="RefSeq" id="WP_208260527.1">
    <property type="nucleotide sequence ID" value="NZ_JAGEOJ010000016.1"/>
</dbReference>
<evidence type="ECO:0000313" key="2">
    <source>
        <dbReference type="Proteomes" id="UP000669179"/>
    </source>
</evidence>
<keyword evidence="2" id="KW-1185">Reference proteome</keyword>